<feature type="binding site" evidence="9">
    <location>
        <begin position="28"/>
        <end position="35"/>
    </location>
    <ligand>
        <name>ATP</name>
        <dbReference type="ChEBI" id="CHEBI:30616"/>
    </ligand>
</feature>
<evidence type="ECO:0000259" key="10">
    <source>
        <dbReference type="PROSITE" id="PS51198"/>
    </source>
</evidence>
<keyword evidence="2 9" id="KW-0378">Hydrolase</keyword>
<reference evidence="12" key="2">
    <citation type="journal article" date="2008" name="Biochem. Biophys. Res. Commun.">
        <title>Structure and specific detection of staphylococcal cassette chromosome mec type VII.</title>
        <authorList>
            <person name="Higuchi W."/>
            <person name="Takano T."/>
            <person name="Teng L.J."/>
            <person name="Yamamoto T."/>
        </authorList>
    </citation>
    <scope>NUCLEOTIDE SEQUENCE</scope>
    <source>
        <strain evidence="12">PM1</strain>
    </source>
</reference>
<evidence type="ECO:0000256" key="1">
    <source>
        <dbReference type="ARBA" id="ARBA00022741"/>
    </source>
</evidence>
<evidence type="ECO:0000256" key="2">
    <source>
        <dbReference type="ARBA" id="ARBA00022801"/>
    </source>
</evidence>
<dbReference type="EMBL" id="AB478780">
    <property type="protein sequence ID" value="BAH66835.1"/>
    <property type="molecule type" value="Genomic_DNA"/>
</dbReference>
<evidence type="ECO:0000256" key="6">
    <source>
        <dbReference type="ARBA" id="ARBA00034617"/>
    </source>
</evidence>
<dbReference type="Pfam" id="PF00580">
    <property type="entry name" value="UvrD-helicase"/>
    <property type="match status" value="1"/>
</dbReference>
<keyword evidence="4 9" id="KW-0067">ATP-binding</keyword>
<evidence type="ECO:0000256" key="3">
    <source>
        <dbReference type="ARBA" id="ARBA00022806"/>
    </source>
</evidence>
<evidence type="ECO:0000313" key="14">
    <source>
        <dbReference type="EMBL" id="BAK57493.1"/>
    </source>
</evidence>
<dbReference type="EMBL" id="AB512767">
    <property type="protein sequence ID" value="BAK57493.1"/>
    <property type="molecule type" value="Genomic_DNA"/>
</dbReference>
<dbReference type="GO" id="GO:0016787">
    <property type="term" value="F:hydrolase activity"/>
    <property type="evidence" value="ECO:0007669"/>
    <property type="project" value="UniProtKB-UniRule"/>
</dbReference>
<dbReference type="PROSITE" id="PS51198">
    <property type="entry name" value="UVRD_HELICASE_ATP_BIND"/>
    <property type="match status" value="1"/>
</dbReference>
<reference evidence="13" key="3">
    <citation type="journal article" date="2011" name="J. Infect. Chemother.">
        <title>Dissemination of multiple MRSA clones among community-associated methicillin-resistant Staphylococcus aureus infections from Japanese children with impetigo.</title>
        <authorList>
            <person name="Hisata K."/>
            <person name="Ito T."/>
            <person name="Matsunaga N."/>
            <person name="Komatsu M."/>
            <person name="Jin J."/>
            <person name="Li S."/>
            <person name="Watanabe S."/>
            <person name="Shimizu T."/>
            <person name="Hiramatsu"/>
            <person name="K"/>
        </authorList>
    </citation>
    <scope>NUCLEOTIDE SEQUENCE</scope>
    <source>
        <strain evidence="13">JCSC 5952</strain>
        <strain evidence="14">TSGH17</strain>
    </source>
</reference>
<dbReference type="InterPro" id="IPR014016">
    <property type="entry name" value="UvrD-like_ATP-bd"/>
</dbReference>
<dbReference type="InterPro" id="IPR027417">
    <property type="entry name" value="P-loop_NTPase"/>
</dbReference>
<dbReference type="InterPro" id="IPR000212">
    <property type="entry name" value="DNA_helicase_UvrD/REP"/>
</dbReference>
<evidence type="ECO:0000313" key="12">
    <source>
        <dbReference type="EMBL" id="BAH57703.1"/>
    </source>
</evidence>
<dbReference type="Gene3D" id="3.40.50.300">
    <property type="entry name" value="P-loop containing nucleotide triphosphate hydrolases"/>
    <property type="match status" value="2"/>
</dbReference>
<dbReference type="GO" id="GO:0000725">
    <property type="term" value="P:recombinational repair"/>
    <property type="evidence" value="ECO:0007669"/>
    <property type="project" value="TreeGrafter"/>
</dbReference>
<evidence type="ECO:0000256" key="9">
    <source>
        <dbReference type="PROSITE-ProRule" id="PRU00560"/>
    </source>
</evidence>
<dbReference type="GO" id="GO:0043138">
    <property type="term" value="F:3'-5' DNA helicase activity"/>
    <property type="evidence" value="ECO:0007669"/>
    <property type="project" value="UniProtKB-EC"/>
</dbReference>
<dbReference type="GO" id="GO:0005524">
    <property type="term" value="F:ATP binding"/>
    <property type="evidence" value="ECO:0007669"/>
    <property type="project" value="UniProtKB-UniRule"/>
</dbReference>
<evidence type="ECO:0000256" key="4">
    <source>
        <dbReference type="ARBA" id="ARBA00022840"/>
    </source>
</evidence>
<evidence type="ECO:0000313" key="11">
    <source>
        <dbReference type="EMBL" id="AFI61401.1"/>
    </source>
</evidence>
<keyword evidence="3 9" id="KW-0347">Helicase</keyword>
<organism evidence="12">
    <name type="scientific">Staphylococcus aureus</name>
    <dbReference type="NCBI Taxonomy" id="1280"/>
    <lineage>
        <taxon>Bacteria</taxon>
        <taxon>Bacillati</taxon>
        <taxon>Bacillota</taxon>
        <taxon>Bacilli</taxon>
        <taxon>Bacillales</taxon>
        <taxon>Staphylococcaceae</taxon>
        <taxon>Staphylococcus</taxon>
    </lineage>
</organism>
<dbReference type="GO" id="GO:0005829">
    <property type="term" value="C:cytosol"/>
    <property type="evidence" value="ECO:0007669"/>
    <property type="project" value="TreeGrafter"/>
</dbReference>
<dbReference type="EC" id="5.6.2.4" evidence="7"/>
<evidence type="ECO:0000256" key="8">
    <source>
        <dbReference type="ARBA" id="ARBA00048988"/>
    </source>
</evidence>
<dbReference type="PANTHER" id="PTHR11070">
    <property type="entry name" value="UVRD / RECB / PCRA DNA HELICASE FAMILY MEMBER"/>
    <property type="match status" value="1"/>
</dbReference>
<comment type="catalytic activity">
    <reaction evidence="8">
        <text>ATP + H2O = ADP + phosphate + H(+)</text>
        <dbReference type="Rhea" id="RHEA:13065"/>
        <dbReference type="ChEBI" id="CHEBI:15377"/>
        <dbReference type="ChEBI" id="CHEBI:15378"/>
        <dbReference type="ChEBI" id="CHEBI:30616"/>
        <dbReference type="ChEBI" id="CHEBI:43474"/>
        <dbReference type="ChEBI" id="CHEBI:456216"/>
        <dbReference type="EC" id="5.6.2.4"/>
    </reaction>
</comment>
<comment type="catalytic activity">
    <reaction evidence="6">
        <text>Couples ATP hydrolysis with the unwinding of duplex DNA by translocating in the 3'-5' direction.</text>
        <dbReference type="EC" id="5.6.2.4"/>
    </reaction>
</comment>
<dbReference type="SUPFAM" id="SSF52540">
    <property type="entry name" value="P-loop containing nucleoside triphosphate hydrolases"/>
    <property type="match status" value="1"/>
</dbReference>
<proteinExistence type="predicted"/>
<dbReference type="Pfam" id="PF13361">
    <property type="entry name" value="UvrD_C"/>
    <property type="match status" value="1"/>
</dbReference>
<dbReference type="EMBL" id="AB462393">
    <property type="protein sequence ID" value="BAH57703.1"/>
    <property type="molecule type" value="Genomic_DNA"/>
</dbReference>
<dbReference type="PANTHER" id="PTHR11070:SF3">
    <property type="entry name" value="DNA 3'-5' HELICASE"/>
    <property type="match status" value="1"/>
</dbReference>
<protein>
    <recommendedName>
        <fullName evidence="7">DNA 3'-5' helicase</fullName>
        <ecNumber evidence="7">5.6.2.4</ecNumber>
    </recommendedName>
</protein>
<dbReference type="AlphaFoldDB" id="C1PH89"/>
<evidence type="ECO:0000256" key="5">
    <source>
        <dbReference type="ARBA" id="ARBA00023235"/>
    </source>
</evidence>
<accession>C1PH89</accession>
<dbReference type="GO" id="GO:0003677">
    <property type="term" value="F:DNA binding"/>
    <property type="evidence" value="ECO:0007669"/>
    <property type="project" value="InterPro"/>
</dbReference>
<evidence type="ECO:0000256" key="7">
    <source>
        <dbReference type="ARBA" id="ARBA00034808"/>
    </source>
</evidence>
<dbReference type="EMBL" id="JQ746621">
    <property type="protein sequence ID" value="AFI61401.1"/>
    <property type="molecule type" value="Genomic_DNA"/>
</dbReference>
<keyword evidence="1 9" id="KW-0547">Nucleotide-binding</keyword>
<dbReference type="InterPro" id="IPR014017">
    <property type="entry name" value="DNA_helicase_UvrD-like_C"/>
</dbReference>
<sequence length="591" mass="68528">MQFDGCVNNMIINAQTKLNIEQDFKIQAGPGAGKTEFLVNHIKNVIQTSEKLERMKKIACITYTNTAAQTVLQRLGKSVSNRVDISTIHSFLYRNVVKPYCSFLPKEYGICVQKLKGHSDPIVINKYVNAWLKTEYFTKLKPPSNRNQLLKMPVLKKALQNWLLSMKLSYENNDVQFICDNTKAQAIDKKSKKRMGINKSNLNILEKQLLNYKKIYWEKGIIDHDDVLFFSYVLIRDYPFILTILCAKYPYFFIDEFQDTSQLQDFIIDKIRQKGCIVGVIGDKAQAIYSFQGARVSLFEKFKVDLINSHTILENHRSSYQIVTFLNSIREDITQTVYSGIENDKVTILIGNRIRSYTKVVNICNKESLVTLSRDNITSNAMRIKLEGNNFDKKLLEKFQEIDSNSKRRNTIISLIKAIELAKNTKYKDALKIVESIYKDENNPKKIALNSLINMINKYDKYGNGTLMNFYNTLCKTLDIKLSGFRKGQVKDFYENTLYKNMVICTNIVEDTSNHITIHKAKGAEFENVFVIGNKDTLSLLLKPDLMNDEEHRIFYVAMSRAKKKLFLQFDYLDNNEQKKIKERYDVSIIQ</sequence>
<name>C1PH89_STAAU</name>
<keyword evidence="5" id="KW-0413">Isomerase</keyword>
<feature type="domain" description="UvrD-like helicase ATP-binding" evidence="10">
    <location>
        <begin position="7"/>
        <end position="319"/>
    </location>
</feature>
<dbReference type="Gene3D" id="1.10.486.10">
    <property type="entry name" value="PCRA, domain 4"/>
    <property type="match status" value="1"/>
</dbReference>
<reference evidence="12" key="1">
    <citation type="journal article" date="2008" name="Antimicrob. Agents Chemother.">
        <title>Novel characteristics of community-acquired methicillin-resistant Staphylococcus aureus strains belonging to multilocus sequence type 59 in Taiwan.</title>
        <authorList>
            <person name="Takano T."/>
            <person name="Higuchi W."/>
            <person name="Otsuka T."/>
            <person name="Baranovich T."/>
            <person name="Enany S."/>
            <person name="Saito K."/>
            <person name="Isobe H."/>
            <person name="Dohmae S."/>
            <person name="Ozaki K."/>
            <person name="Takano M."/>
            <person name="Iwao Y."/>
            <person name="Shibuya M."/>
            <person name="Okubo T."/>
            <person name="Yabe S."/>
            <person name="Shi D."/>
            <person name="Reva T."/>
            <person name="Teng L.J."/>
            <person name="Yamamoto T."/>
        </authorList>
    </citation>
    <scope>NUCLEOTIDE SEQUENCE</scope>
    <source>
        <strain evidence="12">PM1</strain>
    </source>
</reference>
<evidence type="ECO:0000313" key="13">
    <source>
        <dbReference type="EMBL" id="BAH66835.1"/>
    </source>
</evidence>
<reference evidence="11" key="4">
    <citation type="submission" date="2012-03" db="EMBL/GenBank/DDBJ databases">
        <title>Characterisation of a Novel Staphylococcus Cassette Chromosome Composite Island containing a pls gene, a sorbitol operon and a SCCmec V (Taiwan variant) in a Community Associated Methicillin-Resistant Staphylococcus aureus in Western Australia.</title>
        <authorList>
            <person name="Wilson L.K."/>
            <person name="O'Brien F.G."/>
        </authorList>
    </citation>
    <scope>NUCLEOTIDE SEQUENCE</scope>
    <source>
        <strain evidence="11">WA MRSA-40</strain>
    </source>
</reference>